<keyword evidence="3" id="KW-1185">Reference proteome</keyword>
<proteinExistence type="predicted"/>
<evidence type="ECO:0000313" key="2">
    <source>
        <dbReference type="EMBL" id="KAK2173681.1"/>
    </source>
</evidence>
<name>A0AAD9NMD8_RIDPI</name>
<comment type="caution">
    <text evidence="2">The sequence shown here is derived from an EMBL/GenBank/DDBJ whole genome shotgun (WGS) entry which is preliminary data.</text>
</comment>
<accession>A0AAD9NMD8</accession>
<protein>
    <submittedName>
        <fullName evidence="2">Uncharacterized protein</fullName>
    </submittedName>
</protein>
<gene>
    <name evidence="2" type="ORF">NP493_857g00115</name>
</gene>
<organism evidence="2 3">
    <name type="scientific">Ridgeia piscesae</name>
    <name type="common">Tubeworm</name>
    <dbReference type="NCBI Taxonomy" id="27915"/>
    <lineage>
        <taxon>Eukaryota</taxon>
        <taxon>Metazoa</taxon>
        <taxon>Spiralia</taxon>
        <taxon>Lophotrochozoa</taxon>
        <taxon>Annelida</taxon>
        <taxon>Polychaeta</taxon>
        <taxon>Sedentaria</taxon>
        <taxon>Canalipalpata</taxon>
        <taxon>Sabellida</taxon>
        <taxon>Siboglinidae</taxon>
        <taxon>Ridgeia</taxon>
    </lineage>
</organism>
<dbReference type="Proteomes" id="UP001209878">
    <property type="component" value="Unassembled WGS sequence"/>
</dbReference>
<evidence type="ECO:0000313" key="3">
    <source>
        <dbReference type="Proteomes" id="UP001209878"/>
    </source>
</evidence>
<dbReference type="EMBL" id="JAODUO010000857">
    <property type="protein sequence ID" value="KAK2173681.1"/>
    <property type="molecule type" value="Genomic_DNA"/>
</dbReference>
<reference evidence="2" key="1">
    <citation type="journal article" date="2023" name="Mol. Biol. Evol.">
        <title>Third-Generation Sequencing Reveals the Adaptive Role of the Epigenome in Three Deep-Sea Polychaetes.</title>
        <authorList>
            <person name="Perez M."/>
            <person name="Aroh O."/>
            <person name="Sun Y."/>
            <person name="Lan Y."/>
            <person name="Juniper S.K."/>
            <person name="Young C.R."/>
            <person name="Angers B."/>
            <person name="Qian P.Y."/>
        </authorList>
    </citation>
    <scope>NUCLEOTIDE SEQUENCE</scope>
    <source>
        <strain evidence="2">R07B-5</strain>
    </source>
</reference>
<sequence length="200" mass="23330">MGTRYHVRCTRSHIAHSKPLPPLHLWKNFTSFPPGWEHPEVFAIELHDSSERKKSHISRHVAHARMNFERMIDEFPPGPYYSVRWRDLPDEAEDPPRPHWAELNPYDGQNDPRPLQPRFFVPDLEKEAEERHEMKQIRQMEKEQHKAAIADQRLAQTGNEPDTFRYFDIDRTYRGAGCPASATTSLVGVTVTQHPCGCEQ</sequence>
<feature type="region of interest" description="Disordered" evidence="1">
    <location>
        <begin position="93"/>
        <end position="113"/>
    </location>
</feature>
<evidence type="ECO:0000256" key="1">
    <source>
        <dbReference type="SAM" id="MobiDB-lite"/>
    </source>
</evidence>
<dbReference type="AlphaFoldDB" id="A0AAD9NMD8"/>